<keyword evidence="6 8" id="KW-1133">Transmembrane helix</keyword>
<proteinExistence type="inferred from homology"/>
<organism evidence="10 11">
    <name type="scientific">Jatrophihabitans endophyticus</name>
    <dbReference type="NCBI Taxonomy" id="1206085"/>
    <lineage>
        <taxon>Bacteria</taxon>
        <taxon>Bacillati</taxon>
        <taxon>Actinomycetota</taxon>
        <taxon>Actinomycetes</taxon>
        <taxon>Jatrophihabitantales</taxon>
        <taxon>Jatrophihabitantaceae</taxon>
        <taxon>Jatrophihabitans</taxon>
    </lineage>
</organism>
<accession>A0A1M5S042</accession>
<dbReference type="InterPro" id="IPR020846">
    <property type="entry name" value="MFS_dom"/>
</dbReference>
<feature type="transmembrane region" description="Helical" evidence="8">
    <location>
        <begin position="412"/>
        <end position="431"/>
    </location>
</feature>
<dbReference type="Proteomes" id="UP000186132">
    <property type="component" value="Unassembled WGS sequence"/>
</dbReference>
<feature type="transmembrane region" description="Helical" evidence="8">
    <location>
        <begin position="233"/>
        <end position="256"/>
    </location>
</feature>
<reference evidence="11" key="1">
    <citation type="submission" date="2016-11" db="EMBL/GenBank/DDBJ databases">
        <authorList>
            <person name="Varghese N."/>
            <person name="Submissions S."/>
        </authorList>
    </citation>
    <scope>NUCLEOTIDE SEQUENCE [LARGE SCALE GENOMIC DNA]</scope>
    <source>
        <strain evidence="11">DSM 45627</strain>
    </source>
</reference>
<keyword evidence="11" id="KW-1185">Reference proteome</keyword>
<dbReference type="NCBIfam" id="TIGR00711">
    <property type="entry name" value="efflux_EmrB"/>
    <property type="match status" value="1"/>
</dbReference>
<dbReference type="EMBL" id="FQVU01000005">
    <property type="protein sequence ID" value="SHH31678.1"/>
    <property type="molecule type" value="Genomic_DNA"/>
</dbReference>
<evidence type="ECO:0000256" key="2">
    <source>
        <dbReference type="ARBA" id="ARBA00008537"/>
    </source>
</evidence>
<keyword evidence="4" id="KW-1003">Cell membrane</keyword>
<dbReference type="GO" id="GO:0005886">
    <property type="term" value="C:plasma membrane"/>
    <property type="evidence" value="ECO:0007669"/>
    <property type="project" value="UniProtKB-SubCell"/>
</dbReference>
<dbReference type="Gene3D" id="1.20.1720.10">
    <property type="entry name" value="Multidrug resistance protein D"/>
    <property type="match status" value="1"/>
</dbReference>
<feature type="domain" description="Major facilitator superfamily (MFS) profile" evidence="9">
    <location>
        <begin position="24"/>
        <end position="461"/>
    </location>
</feature>
<feature type="transmembrane region" description="Helical" evidence="8">
    <location>
        <begin position="437"/>
        <end position="456"/>
    </location>
</feature>
<evidence type="ECO:0000313" key="11">
    <source>
        <dbReference type="Proteomes" id="UP000186132"/>
    </source>
</evidence>
<gene>
    <name evidence="10" type="ORF">SAMN05443575_3698</name>
</gene>
<dbReference type="InterPro" id="IPR036259">
    <property type="entry name" value="MFS_trans_sf"/>
</dbReference>
<evidence type="ECO:0000256" key="4">
    <source>
        <dbReference type="ARBA" id="ARBA00022475"/>
    </source>
</evidence>
<dbReference type="InterPro" id="IPR004638">
    <property type="entry name" value="EmrB-like"/>
</dbReference>
<keyword evidence="7 8" id="KW-0472">Membrane</keyword>
<sequence length="466" mass="47503">MTAQLTHQAARSEASTGAARPSLTLAAALLGFFIVTLDAVVVNVALPTVQQDFGGGIGGLQWVVDGYTLMFAAFLLTSGVLSDRVGSRRAFAGGVVVFTLASLACGLAPGIGALVAARFVQGTAAAVMMPSSMALLGQAYADPRERARAVALWAMGGALASSSGPILGGLLTELSWRLIFLINVPVGVLTLLLVRKIAPSTRRAASIDWVGQTTAVVAMGGLTYGAVEAGSQGFAHASVLSAFGLAVVGILGFALSQTRGRHPMIPRTLLANRTLRGAAVIGFAFMVAYYGLPFVFTLYFQQQRGLSALQTGALFLPMMLIGAALTPLSARLVERVGHRAPIAGGLILMAVGAVALALMPATAPLAAVSGLLILVGLGGPLVMPPATGVLLNSVHGHHTGTASGVFNTSRQIGGALAIAVFGALLADRSTFMHGARMSLVIAAVVTVIAAGVSLRLRSSEQMEASA</sequence>
<evidence type="ECO:0000256" key="7">
    <source>
        <dbReference type="ARBA" id="ARBA00023136"/>
    </source>
</evidence>
<evidence type="ECO:0000256" key="8">
    <source>
        <dbReference type="SAM" id="Phobius"/>
    </source>
</evidence>
<feature type="transmembrane region" description="Helical" evidence="8">
    <location>
        <begin position="149"/>
        <end position="168"/>
    </location>
</feature>
<name>A0A1M5S042_9ACTN</name>
<comment type="subcellular location">
    <subcellularLocation>
        <location evidence="1">Cell membrane</location>
        <topology evidence="1">Multi-pass membrane protein</topology>
    </subcellularLocation>
</comment>
<feature type="transmembrane region" description="Helical" evidence="8">
    <location>
        <begin position="206"/>
        <end position="227"/>
    </location>
</feature>
<evidence type="ECO:0000256" key="1">
    <source>
        <dbReference type="ARBA" id="ARBA00004651"/>
    </source>
</evidence>
<protein>
    <submittedName>
        <fullName evidence="10">Drug resistance transporter, EmrB/QacA subfamily</fullName>
    </submittedName>
</protein>
<dbReference type="RefSeq" id="WP_073391862.1">
    <property type="nucleotide sequence ID" value="NZ_FQVU01000005.1"/>
</dbReference>
<feature type="transmembrane region" description="Helical" evidence="8">
    <location>
        <begin position="90"/>
        <end position="113"/>
    </location>
</feature>
<dbReference type="STRING" id="1206085.SAMN05443575_3698"/>
<feature type="transmembrane region" description="Helical" evidence="8">
    <location>
        <begin position="340"/>
        <end position="359"/>
    </location>
</feature>
<keyword evidence="5 8" id="KW-0812">Transmembrane</keyword>
<evidence type="ECO:0000256" key="6">
    <source>
        <dbReference type="ARBA" id="ARBA00022989"/>
    </source>
</evidence>
<dbReference type="OrthoDB" id="9781469at2"/>
<feature type="transmembrane region" description="Helical" evidence="8">
    <location>
        <begin position="365"/>
        <end position="391"/>
    </location>
</feature>
<keyword evidence="3" id="KW-0813">Transport</keyword>
<evidence type="ECO:0000259" key="9">
    <source>
        <dbReference type="PROSITE" id="PS50850"/>
    </source>
</evidence>
<dbReference type="Pfam" id="PF07690">
    <property type="entry name" value="MFS_1"/>
    <property type="match status" value="1"/>
</dbReference>
<feature type="transmembrane region" description="Helical" evidence="8">
    <location>
        <begin position="277"/>
        <end position="300"/>
    </location>
</feature>
<evidence type="ECO:0000256" key="5">
    <source>
        <dbReference type="ARBA" id="ARBA00022692"/>
    </source>
</evidence>
<dbReference type="GO" id="GO:0022857">
    <property type="term" value="F:transmembrane transporter activity"/>
    <property type="evidence" value="ECO:0007669"/>
    <property type="project" value="InterPro"/>
</dbReference>
<feature type="transmembrane region" description="Helical" evidence="8">
    <location>
        <begin position="21"/>
        <end position="46"/>
    </location>
</feature>
<dbReference type="AlphaFoldDB" id="A0A1M5S042"/>
<dbReference type="PANTHER" id="PTHR42718">
    <property type="entry name" value="MAJOR FACILITATOR SUPERFAMILY MULTIDRUG TRANSPORTER MFSC"/>
    <property type="match status" value="1"/>
</dbReference>
<feature type="transmembrane region" description="Helical" evidence="8">
    <location>
        <begin position="119"/>
        <end position="137"/>
    </location>
</feature>
<comment type="similarity">
    <text evidence="2">Belongs to the major facilitator superfamily. EmrB family.</text>
</comment>
<feature type="transmembrane region" description="Helical" evidence="8">
    <location>
        <begin position="174"/>
        <end position="194"/>
    </location>
</feature>
<dbReference type="InterPro" id="IPR011701">
    <property type="entry name" value="MFS"/>
</dbReference>
<dbReference type="PANTHER" id="PTHR42718:SF9">
    <property type="entry name" value="MAJOR FACILITATOR SUPERFAMILY MULTIDRUG TRANSPORTER MFSC"/>
    <property type="match status" value="1"/>
</dbReference>
<feature type="transmembrane region" description="Helical" evidence="8">
    <location>
        <begin position="306"/>
        <end position="328"/>
    </location>
</feature>
<evidence type="ECO:0000256" key="3">
    <source>
        <dbReference type="ARBA" id="ARBA00022448"/>
    </source>
</evidence>
<dbReference type="PROSITE" id="PS50850">
    <property type="entry name" value="MFS"/>
    <property type="match status" value="1"/>
</dbReference>
<dbReference type="CDD" id="cd17321">
    <property type="entry name" value="MFS_MMR_MDR_like"/>
    <property type="match status" value="1"/>
</dbReference>
<dbReference type="Gene3D" id="1.20.1250.20">
    <property type="entry name" value="MFS general substrate transporter like domains"/>
    <property type="match status" value="1"/>
</dbReference>
<feature type="transmembrane region" description="Helical" evidence="8">
    <location>
        <begin position="66"/>
        <end position="83"/>
    </location>
</feature>
<dbReference type="SUPFAM" id="SSF103473">
    <property type="entry name" value="MFS general substrate transporter"/>
    <property type="match status" value="1"/>
</dbReference>
<evidence type="ECO:0000313" key="10">
    <source>
        <dbReference type="EMBL" id="SHH31678.1"/>
    </source>
</evidence>